<keyword evidence="2" id="KW-1185">Reference proteome</keyword>
<evidence type="ECO:0000313" key="1">
    <source>
        <dbReference type="EMBL" id="GES06469.1"/>
    </source>
</evidence>
<protein>
    <submittedName>
        <fullName evidence="1">Uncharacterized protein</fullName>
    </submittedName>
</protein>
<name>A0A5M3WDR4_9ACTN</name>
<dbReference type="EMBL" id="BLAE01000003">
    <property type="protein sequence ID" value="GES06469.1"/>
    <property type="molecule type" value="Genomic_DNA"/>
</dbReference>
<proteinExistence type="predicted"/>
<sequence length="147" mass="16166">MTAPPNRPTMTKAQALARVEQLIKEAADAIDMPKELELYEPSLGDDLCLDPIDGGSEERIVVNRKYFLRGIPKGRITEVTQRVKAHWEQQGHIIDGVSNDGLVVVGRTRPDDFYLALGWTNDDVPTLAATSTCIWPNGTPEPTQPGS</sequence>
<organism evidence="1 2">
    <name type="scientific">Acrocarpospora macrocephala</name>
    <dbReference type="NCBI Taxonomy" id="150177"/>
    <lineage>
        <taxon>Bacteria</taxon>
        <taxon>Bacillati</taxon>
        <taxon>Actinomycetota</taxon>
        <taxon>Actinomycetes</taxon>
        <taxon>Streptosporangiales</taxon>
        <taxon>Streptosporangiaceae</taxon>
        <taxon>Acrocarpospora</taxon>
    </lineage>
</organism>
<dbReference type="Proteomes" id="UP000331127">
    <property type="component" value="Unassembled WGS sequence"/>
</dbReference>
<gene>
    <name evidence="1" type="ORF">Amac_000640</name>
</gene>
<accession>A0A5M3WDR4</accession>
<reference evidence="1 2" key="1">
    <citation type="submission" date="2019-10" db="EMBL/GenBank/DDBJ databases">
        <title>Whole genome shotgun sequence of Acrocarpospora macrocephala NBRC 16266.</title>
        <authorList>
            <person name="Ichikawa N."/>
            <person name="Kimura A."/>
            <person name="Kitahashi Y."/>
            <person name="Komaki H."/>
            <person name="Oguchi A."/>
        </authorList>
    </citation>
    <scope>NUCLEOTIDE SEQUENCE [LARGE SCALE GENOMIC DNA]</scope>
    <source>
        <strain evidence="1 2">NBRC 16266</strain>
    </source>
</reference>
<comment type="caution">
    <text evidence="1">The sequence shown here is derived from an EMBL/GenBank/DDBJ whole genome shotgun (WGS) entry which is preliminary data.</text>
</comment>
<dbReference type="AlphaFoldDB" id="A0A5M3WDR4"/>
<evidence type="ECO:0000313" key="2">
    <source>
        <dbReference type="Proteomes" id="UP000331127"/>
    </source>
</evidence>